<keyword evidence="7" id="KW-1133">Transmembrane helix</keyword>
<dbReference type="PANTHER" id="PTHR10896:SF30">
    <property type="entry name" value="GALACTOSYLGALACTOSYLXYLOSYLPROTEIN 3-BETA-GLUCURONOSYLTRANSFERASE"/>
    <property type="match status" value="1"/>
</dbReference>
<proteinExistence type="inferred from homology"/>
<keyword evidence="8" id="KW-0472">Membrane</keyword>
<evidence type="ECO:0000256" key="4">
    <source>
        <dbReference type="ARBA" id="ARBA00022679"/>
    </source>
</evidence>
<evidence type="ECO:0000256" key="1">
    <source>
        <dbReference type="ARBA" id="ARBA00004606"/>
    </source>
</evidence>
<organism evidence="15 16">
    <name type="scientific">Gnathostoma spinigerum</name>
    <dbReference type="NCBI Taxonomy" id="75299"/>
    <lineage>
        <taxon>Eukaryota</taxon>
        <taxon>Metazoa</taxon>
        <taxon>Ecdysozoa</taxon>
        <taxon>Nematoda</taxon>
        <taxon>Chromadorea</taxon>
        <taxon>Rhabditida</taxon>
        <taxon>Spirurina</taxon>
        <taxon>Gnathostomatomorpha</taxon>
        <taxon>Gnathostomatoidea</taxon>
        <taxon>Gnathostomatidae</taxon>
        <taxon>Gnathostoma</taxon>
    </lineage>
</organism>
<evidence type="ECO:0000256" key="13">
    <source>
        <dbReference type="PIRSR" id="PIRSR605027-4"/>
    </source>
</evidence>
<evidence type="ECO:0000313" key="15">
    <source>
        <dbReference type="EMBL" id="MFH4979015.1"/>
    </source>
</evidence>
<evidence type="ECO:0000256" key="8">
    <source>
        <dbReference type="ARBA" id="ARBA00023136"/>
    </source>
</evidence>
<sequence length="214" mass="24765">MSHTLSLIKNLHWIVVDEMYPSRIVKDILNRSALPHTYLGIHGKKYGSNAGRNTALRYIRTKMTRIEDAVVYFADDDNVYDIRLFDSYIRKVKTIGIWAVGTVGNVQVEYPKVENGVIIGYETGFWPNREFAVDMAGFAVNIQLLRETPSAQFPSNCCHYESENIFLQSFGRLKEEVHPFGYDDHPREVLVWHTQTHVGRDTLSTYSYGYRTEY</sequence>
<keyword evidence="4 14" id="KW-0808">Transferase</keyword>
<evidence type="ECO:0000256" key="9">
    <source>
        <dbReference type="ARBA" id="ARBA00023180"/>
    </source>
</evidence>
<keyword evidence="9" id="KW-0325">Glycoprotein</keyword>
<keyword evidence="6 14" id="KW-0735">Signal-anchor</keyword>
<comment type="catalytic activity">
    <reaction evidence="10 14">
        <text>3-O-(beta-D-galactosyl-(1-&gt;3)-beta-D-galactosyl-(1-&gt;4)-beta-D-xylosyl)-L-seryl-[protein] + UDP-alpha-D-glucuronate = 3-O-(beta-D-GlcA-(1-&gt;3)-beta-D-Gal-(1-&gt;3)-beta-D-Gal-(1-&gt;4)-beta-D-Xyl)-L-seryl-[protein] + UDP + H(+)</text>
        <dbReference type="Rhea" id="RHEA:24168"/>
        <dbReference type="Rhea" id="RHEA-COMP:12571"/>
        <dbReference type="Rhea" id="RHEA-COMP:12573"/>
        <dbReference type="ChEBI" id="CHEBI:15378"/>
        <dbReference type="ChEBI" id="CHEBI:58052"/>
        <dbReference type="ChEBI" id="CHEBI:58223"/>
        <dbReference type="ChEBI" id="CHEBI:132090"/>
        <dbReference type="ChEBI" id="CHEBI:132093"/>
        <dbReference type="EC" id="2.4.1.135"/>
    </reaction>
</comment>
<dbReference type="GO" id="GO:0015018">
    <property type="term" value="F:galactosylgalactosylxylosylprotein 3-beta-glucuronosyltransferase activity"/>
    <property type="evidence" value="ECO:0007669"/>
    <property type="project" value="UniProtKB-UniRule"/>
</dbReference>
<comment type="similarity">
    <text evidence="2 14">Belongs to the glycosyltransferase 43 family.</text>
</comment>
<dbReference type="EMBL" id="JBGFUD010003753">
    <property type="protein sequence ID" value="MFH4979015.1"/>
    <property type="molecule type" value="Genomic_DNA"/>
</dbReference>
<evidence type="ECO:0000256" key="6">
    <source>
        <dbReference type="ARBA" id="ARBA00022968"/>
    </source>
</evidence>
<accession>A0ABD6EHF7</accession>
<evidence type="ECO:0000313" key="16">
    <source>
        <dbReference type="Proteomes" id="UP001608902"/>
    </source>
</evidence>
<comment type="caution">
    <text evidence="15">The sequence shown here is derived from an EMBL/GenBank/DDBJ whole genome shotgun (WGS) entry which is preliminary data.</text>
</comment>
<feature type="site" description="Interaction with galactose moiety of substrate glycoprotein" evidence="13">
    <location>
        <position position="109"/>
    </location>
</feature>
<protein>
    <recommendedName>
        <fullName evidence="3 14">Galactosylgalactosylxylosylprotein 3-beta-glucuronosyltransferase</fullName>
        <ecNumber evidence="3 14">2.4.1.135</ecNumber>
    </recommendedName>
</protein>
<evidence type="ECO:0000256" key="14">
    <source>
        <dbReference type="RuleBase" id="RU363127"/>
    </source>
</evidence>
<evidence type="ECO:0000256" key="7">
    <source>
        <dbReference type="ARBA" id="ARBA00022989"/>
    </source>
</evidence>
<dbReference type="PANTHER" id="PTHR10896">
    <property type="entry name" value="GALACTOSYLGALACTOSYLXYLOSYLPROTEIN 3-BETA-GLUCURONOSYLTRANSFERASE BETA-1,3-GLUCURONYLTRANSFERASE"/>
    <property type="match status" value="1"/>
</dbReference>
<dbReference type="Pfam" id="PF03360">
    <property type="entry name" value="Glyco_transf_43"/>
    <property type="match status" value="1"/>
</dbReference>
<evidence type="ECO:0000256" key="5">
    <source>
        <dbReference type="ARBA" id="ARBA00022692"/>
    </source>
</evidence>
<dbReference type="SUPFAM" id="SSF53448">
    <property type="entry name" value="Nucleotide-diphospho-sugar transferases"/>
    <property type="match status" value="1"/>
</dbReference>
<feature type="binding site" evidence="12">
    <location>
        <position position="77"/>
    </location>
    <ligand>
        <name>Mn(2+)</name>
        <dbReference type="ChEBI" id="CHEBI:29035"/>
    </ligand>
</feature>
<keyword evidence="5" id="KW-0812">Transmembrane</keyword>
<dbReference type="AlphaFoldDB" id="A0ABD6EHF7"/>
<comment type="pathway">
    <text evidence="14">Protein modification; protein glycosylation.</text>
</comment>
<comment type="subcellular location">
    <subcellularLocation>
        <location evidence="14">Golgi apparatus membrane</location>
        <topology evidence="14">Single-pass type II membrane protein</topology>
    </subcellularLocation>
    <subcellularLocation>
        <location evidence="1">Membrane</location>
        <topology evidence="1">Single-pass type II membrane protein</topology>
    </subcellularLocation>
</comment>
<keyword evidence="16" id="KW-1185">Reference proteome</keyword>
<reference evidence="15 16" key="1">
    <citation type="submission" date="2024-08" db="EMBL/GenBank/DDBJ databases">
        <title>Gnathostoma spinigerum genome.</title>
        <authorList>
            <person name="Gonzalez-Bertolin B."/>
            <person name="Monzon S."/>
            <person name="Zaballos A."/>
            <person name="Jimenez P."/>
            <person name="Dekumyoy P."/>
            <person name="Varona S."/>
            <person name="Cuesta I."/>
            <person name="Sumanam S."/>
            <person name="Adisakwattana P."/>
            <person name="Gasser R.B."/>
            <person name="Hernandez-Gonzalez A."/>
            <person name="Young N.D."/>
            <person name="Perteguer M.J."/>
        </authorList>
    </citation>
    <scope>NUCLEOTIDE SEQUENCE [LARGE SCALE GENOMIC DNA]</scope>
    <source>
        <strain evidence="15">AL3</strain>
        <tissue evidence="15">Liver</tissue>
    </source>
</reference>
<gene>
    <name evidence="15" type="ORF">AB6A40_005724</name>
</gene>
<dbReference type="EC" id="2.4.1.135" evidence="3 14"/>
<keyword evidence="12 14" id="KW-0479">Metal-binding</keyword>
<dbReference type="Gene3D" id="3.90.550.10">
    <property type="entry name" value="Spore Coat Polysaccharide Biosynthesis Protein SpsA, Chain A"/>
    <property type="match status" value="1"/>
</dbReference>
<feature type="active site" description="Proton donor/acceptor" evidence="11">
    <location>
        <position position="163"/>
    </location>
</feature>
<keyword evidence="14" id="KW-0333">Golgi apparatus</keyword>
<evidence type="ECO:0000256" key="12">
    <source>
        <dbReference type="PIRSR" id="PIRSR605027-3"/>
    </source>
</evidence>
<evidence type="ECO:0000256" key="10">
    <source>
        <dbReference type="ARBA" id="ARBA00047979"/>
    </source>
</evidence>
<dbReference type="Proteomes" id="UP001608902">
    <property type="component" value="Unassembled WGS sequence"/>
</dbReference>
<keyword evidence="12 14" id="KW-0464">Manganese</keyword>
<dbReference type="InterPro" id="IPR029044">
    <property type="entry name" value="Nucleotide-diphossugar_trans"/>
</dbReference>
<evidence type="ECO:0000256" key="11">
    <source>
        <dbReference type="PIRSR" id="PIRSR605027-1"/>
    </source>
</evidence>
<comment type="cofactor">
    <cofactor evidence="12 14">
        <name>Mn(2+)</name>
        <dbReference type="ChEBI" id="CHEBI:29035"/>
    </cofactor>
</comment>
<evidence type="ECO:0000256" key="2">
    <source>
        <dbReference type="ARBA" id="ARBA00007706"/>
    </source>
</evidence>
<evidence type="ECO:0000256" key="3">
    <source>
        <dbReference type="ARBA" id="ARBA00012641"/>
    </source>
</evidence>
<dbReference type="InterPro" id="IPR005027">
    <property type="entry name" value="Glyco_trans_43"/>
</dbReference>
<dbReference type="GO" id="GO:0046872">
    <property type="term" value="F:metal ion binding"/>
    <property type="evidence" value="ECO:0007669"/>
    <property type="project" value="UniProtKB-KW"/>
</dbReference>
<name>A0ABD6EHF7_9BILA</name>
<dbReference type="GO" id="GO:0000139">
    <property type="term" value="C:Golgi membrane"/>
    <property type="evidence" value="ECO:0007669"/>
    <property type="project" value="UniProtKB-SubCell"/>
</dbReference>